<feature type="compositionally biased region" description="Low complexity" evidence="1">
    <location>
        <begin position="282"/>
        <end position="295"/>
    </location>
</feature>
<organism evidence="2 3">
    <name type="scientific">Streptomyces avermitilis</name>
    <dbReference type="NCBI Taxonomy" id="33903"/>
    <lineage>
        <taxon>Bacteria</taxon>
        <taxon>Bacillati</taxon>
        <taxon>Actinomycetota</taxon>
        <taxon>Actinomycetes</taxon>
        <taxon>Kitasatosporales</taxon>
        <taxon>Streptomycetaceae</taxon>
        <taxon>Streptomyces</taxon>
    </lineage>
</organism>
<comment type="caution">
    <text evidence="2">The sequence shown here is derived from an EMBL/GenBank/DDBJ whole genome shotgun (WGS) entry which is preliminary data.</text>
</comment>
<gene>
    <name evidence="2" type="ORF">SAV14893_063830</name>
</gene>
<protein>
    <submittedName>
        <fullName evidence="2">Uncharacterized protein</fullName>
    </submittedName>
</protein>
<feature type="compositionally biased region" description="Low complexity" evidence="1">
    <location>
        <begin position="205"/>
        <end position="217"/>
    </location>
</feature>
<feature type="region of interest" description="Disordered" evidence="1">
    <location>
        <begin position="282"/>
        <end position="366"/>
    </location>
</feature>
<feature type="compositionally biased region" description="Gly residues" evidence="1">
    <location>
        <begin position="1"/>
        <end position="12"/>
    </location>
</feature>
<reference evidence="2 3" key="1">
    <citation type="submission" date="2019-04" db="EMBL/GenBank/DDBJ databases">
        <title>Draft genome sequences of Streptomyces avermitilis NBRC 14893.</title>
        <authorList>
            <person name="Komaki H."/>
            <person name="Tamura T."/>
            <person name="Hosoyama A."/>
        </authorList>
    </citation>
    <scope>NUCLEOTIDE SEQUENCE [LARGE SCALE GENOMIC DNA]</scope>
    <source>
        <strain evidence="2 3">NBRC 14893</strain>
    </source>
</reference>
<feature type="compositionally biased region" description="Gly residues" evidence="1">
    <location>
        <begin position="220"/>
        <end position="229"/>
    </location>
</feature>
<evidence type="ECO:0000313" key="3">
    <source>
        <dbReference type="Proteomes" id="UP000302139"/>
    </source>
</evidence>
<accession>A0A4D4M545</accession>
<evidence type="ECO:0000256" key="1">
    <source>
        <dbReference type="SAM" id="MobiDB-lite"/>
    </source>
</evidence>
<feature type="region of interest" description="Disordered" evidence="1">
    <location>
        <begin position="1"/>
        <end position="108"/>
    </location>
</feature>
<proteinExistence type="predicted"/>
<dbReference type="AlphaFoldDB" id="A0A4D4M545"/>
<feature type="region of interest" description="Disordered" evidence="1">
    <location>
        <begin position="203"/>
        <end position="266"/>
    </location>
</feature>
<evidence type="ECO:0000313" key="2">
    <source>
        <dbReference type="EMBL" id="GDY66990.1"/>
    </source>
</evidence>
<sequence>MLGGTAGLGGAAVGPRSAGAAEDLASRAGSAGDTGGASGNRAEATGGGGESGAEFRSRRRLGNRGDSAARRDDTADEGASGVTERGSTPELPLRTVGSAAEPDGTGALPCAGTDAEPDGTGALSCAGGRVGRGGGAVGGDAAEAACRPAVGGTVGPAPTAGGRCGAGGGAVGAPPVVGRPPGVDGGTFGMRLAKGRSYDGGIPGRGFRAAGRGTARRGTAEGGSCGTGGTAPSVSREVACPSREAGPVGGGVVGRGGTAGRGGMEARRASVLMHPPFRCGRAAPGPAGGVRPPVRSGLHAGYGKHLAGSPATGRHTRPAGPPSRAHPPGQGRSPRRVRVTLRVDTPVTGTSPHPRGICPERPPTLR</sequence>
<feature type="compositionally biased region" description="Gly residues" evidence="1">
    <location>
        <begin position="247"/>
        <end position="263"/>
    </location>
</feature>
<name>A0A4D4M545_STRAX</name>
<dbReference type="Proteomes" id="UP000302139">
    <property type="component" value="Unassembled WGS sequence"/>
</dbReference>
<dbReference type="EMBL" id="BJHX01000001">
    <property type="protein sequence ID" value="GDY66990.1"/>
    <property type="molecule type" value="Genomic_DNA"/>
</dbReference>